<protein>
    <recommendedName>
        <fullName evidence="6">Small ribosomal subunit protein uS17</fullName>
    </recommendedName>
</protein>
<dbReference type="PANTHER" id="PTHR10744:SF1">
    <property type="entry name" value="SMALL RIBOSOMAL SUBUNIT PROTEIN US17M"/>
    <property type="match status" value="1"/>
</dbReference>
<evidence type="ECO:0000256" key="7">
    <source>
        <dbReference type="RuleBase" id="RU003872"/>
    </source>
</evidence>
<keyword evidence="3 6" id="KW-0694">RNA-binding</keyword>
<organism evidence="8 9">
    <name type="scientific">Aphanocapsa feldmannii 277cV</name>
    <dbReference type="NCBI Taxonomy" id="2507553"/>
    <lineage>
        <taxon>Bacteria</taxon>
        <taxon>Bacillati</taxon>
        <taxon>Cyanobacteriota</taxon>
        <taxon>Cyanophyceae</taxon>
        <taxon>Oscillatoriophycideae</taxon>
        <taxon>Chroococcales</taxon>
        <taxon>Microcystaceae</taxon>
        <taxon>Aphanocapsa</taxon>
    </lineage>
</organism>
<dbReference type="InterPro" id="IPR012340">
    <property type="entry name" value="NA-bd_OB-fold"/>
</dbReference>
<dbReference type="PRINTS" id="PR00973">
    <property type="entry name" value="RIBOSOMALS17"/>
</dbReference>
<evidence type="ECO:0000256" key="1">
    <source>
        <dbReference type="ARBA" id="ARBA00010254"/>
    </source>
</evidence>
<dbReference type="GO" id="GO:0022627">
    <property type="term" value="C:cytosolic small ribosomal subunit"/>
    <property type="evidence" value="ECO:0007669"/>
    <property type="project" value="UniProtKB-UniRule"/>
</dbReference>
<dbReference type="GO" id="GO:0003735">
    <property type="term" value="F:structural constituent of ribosome"/>
    <property type="evidence" value="ECO:0007669"/>
    <property type="project" value="UniProtKB-UniRule"/>
</dbReference>
<dbReference type="NCBIfam" id="NF004123">
    <property type="entry name" value="PRK05610.1"/>
    <property type="match status" value="1"/>
</dbReference>
<dbReference type="HAMAP" id="MF_01345_B">
    <property type="entry name" value="Ribosomal_uS17_B"/>
    <property type="match status" value="1"/>
</dbReference>
<comment type="caution">
    <text evidence="8">The sequence shown here is derived from an EMBL/GenBank/DDBJ whole genome shotgun (WGS) entry which is preliminary data.</text>
</comment>
<proteinExistence type="inferred from homology"/>
<comment type="subunit">
    <text evidence="6">Part of the 30S ribosomal subunit.</text>
</comment>
<dbReference type="Proteomes" id="UP000317990">
    <property type="component" value="Unassembled WGS sequence"/>
</dbReference>
<gene>
    <name evidence="6 8" type="primary">rpsQ</name>
    <name evidence="6" type="synonym">rps17</name>
    <name evidence="8" type="ORF">ERJ67_07200</name>
</gene>
<dbReference type="GO" id="GO:0019843">
    <property type="term" value="F:rRNA binding"/>
    <property type="evidence" value="ECO:0007669"/>
    <property type="project" value="UniProtKB-UniRule"/>
</dbReference>
<dbReference type="PROSITE" id="PS00056">
    <property type="entry name" value="RIBOSOMAL_S17"/>
    <property type="match status" value="1"/>
</dbReference>
<dbReference type="Pfam" id="PF00366">
    <property type="entry name" value="Ribosomal_S17"/>
    <property type="match status" value="1"/>
</dbReference>
<evidence type="ECO:0000256" key="3">
    <source>
        <dbReference type="ARBA" id="ARBA00022884"/>
    </source>
</evidence>
<dbReference type="NCBIfam" id="TIGR03635">
    <property type="entry name" value="uS17_bact"/>
    <property type="match status" value="1"/>
</dbReference>
<evidence type="ECO:0000256" key="4">
    <source>
        <dbReference type="ARBA" id="ARBA00022980"/>
    </source>
</evidence>
<dbReference type="CDD" id="cd00364">
    <property type="entry name" value="Ribosomal_uS17"/>
    <property type="match status" value="1"/>
</dbReference>
<dbReference type="EMBL" id="SRMO01000070">
    <property type="protein sequence ID" value="TGG91934.1"/>
    <property type="molecule type" value="Genomic_DNA"/>
</dbReference>
<dbReference type="Gene3D" id="2.40.50.140">
    <property type="entry name" value="Nucleic acid-binding proteins"/>
    <property type="match status" value="1"/>
</dbReference>
<sequence length="82" mass="9393">MAVKERVGTVVSDKMDKTVVVAVENRFPHPIYKKTVSRTKRYKAHDAANACHTGDRVRIRESRPLSRDKRWVVAELMSSPQT</sequence>
<evidence type="ECO:0000256" key="6">
    <source>
        <dbReference type="HAMAP-Rule" id="MF_01345"/>
    </source>
</evidence>
<comment type="function">
    <text evidence="6">One of the primary rRNA binding proteins, it binds specifically to the 5'-end of 16S ribosomal RNA.</text>
</comment>
<evidence type="ECO:0000313" key="8">
    <source>
        <dbReference type="EMBL" id="TGG91934.1"/>
    </source>
</evidence>
<keyword evidence="5 6" id="KW-0687">Ribonucleoprotein</keyword>
<dbReference type="InterPro" id="IPR019979">
    <property type="entry name" value="Ribosomal_uS17_CS"/>
</dbReference>
<evidence type="ECO:0000313" key="9">
    <source>
        <dbReference type="Proteomes" id="UP000317990"/>
    </source>
</evidence>
<dbReference type="InterPro" id="IPR019984">
    <property type="entry name" value="Ribosomal_uS17_bact/chlr"/>
</dbReference>
<comment type="similarity">
    <text evidence="1 6 7">Belongs to the universal ribosomal protein uS17 family.</text>
</comment>
<name>A0A524RNS3_9CHRO</name>
<dbReference type="InterPro" id="IPR000266">
    <property type="entry name" value="Ribosomal_uS17"/>
</dbReference>
<evidence type="ECO:0000256" key="2">
    <source>
        <dbReference type="ARBA" id="ARBA00022730"/>
    </source>
</evidence>
<reference evidence="8 9" key="1">
    <citation type="journal article" date="2019" name="mSystems">
        <title>Life at home and on the roam: Genomic adaptions reflect the dual lifestyle of an intracellular, facultative symbiont.</title>
        <authorList>
            <person name="Burgsdorf I."/>
        </authorList>
    </citation>
    <scope>NUCLEOTIDE SEQUENCE [LARGE SCALE GENOMIC DNA]</scope>
    <source>
        <strain evidence="8">277cV</strain>
    </source>
</reference>
<keyword evidence="4 6" id="KW-0689">Ribosomal protein</keyword>
<dbReference type="SUPFAM" id="SSF50249">
    <property type="entry name" value="Nucleic acid-binding proteins"/>
    <property type="match status" value="1"/>
</dbReference>
<keyword evidence="2 6" id="KW-0699">rRNA-binding</keyword>
<dbReference type="PANTHER" id="PTHR10744">
    <property type="entry name" value="40S RIBOSOMAL PROTEIN S11 FAMILY MEMBER"/>
    <property type="match status" value="1"/>
</dbReference>
<dbReference type="AlphaFoldDB" id="A0A524RNS3"/>
<dbReference type="GO" id="GO:0006412">
    <property type="term" value="P:translation"/>
    <property type="evidence" value="ECO:0007669"/>
    <property type="project" value="UniProtKB-UniRule"/>
</dbReference>
<accession>A0A524RNS3</accession>
<evidence type="ECO:0000256" key="5">
    <source>
        <dbReference type="ARBA" id="ARBA00023274"/>
    </source>
</evidence>